<evidence type="ECO:0000256" key="3">
    <source>
        <dbReference type="ARBA" id="ARBA00022452"/>
    </source>
</evidence>
<dbReference type="GO" id="GO:0009279">
    <property type="term" value="C:cell outer membrane"/>
    <property type="evidence" value="ECO:0007669"/>
    <property type="project" value="UniProtKB-SubCell"/>
</dbReference>
<evidence type="ECO:0000256" key="9">
    <source>
        <dbReference type="ARBA" id="ARBA00023237"/>
    </source>
</evidence>
<dbReference type="SUPFAM" id="SSF56935">
    <property type="entry name" value="Porins"/>
    <property type="match status" value="1"/>
</dbReference>
<dbReference type="GO" id="GO:0015344">
    <property type="term" value="F:siderophore uptake transmembrane transporter activity"/>
    <property type="evidence" value="ECO:0007669"/>
    <property type="project" value="TreeGrafter"/>
</dbReference>
<evidence type="ECO:0000256" key="4">
    <source>
        <dbReference type="ARBA" id="ARBA00022692"/>
    </source>
</evidence>
<reference evidence="11 12" key="1">
    <citation type="journal article" date="2015" name="Microbiome">
        <title>Genomic resolution of linkages in carbon, nitrogen, and sulfur cycling among widespread estuary sediment bacteria.</title>
        <authorList>
            <person name="Baker B.J."/>
            <person name="Lazar C.S."/>
            <person name="Teske A.P."/>
            <person name="Dick G.J."/>
        </authorList>
    </citation>
    <scope>NUCLEOTIDE SEQUENCE [LARGE SCALE GENOMIC DNA]</scope>
    <source>
        <strain evidence="11">DG_26</strain>
    </source>
</reference>
<dbReference type="PANTHER" id="PTHR30069:SF29">
    <property type="entry name" value="HEMOGLOBIN AND HEMOGLOBIN-HAPTOGLOBIN-BINDING PROTEIN 1-RELATED"/>
    <property type="match status" value="1"/>
</dbReference>
<keyword evidence="8" id="KW-0675">Receptor</keyword>
<feature type="domain" description="TonB-dependent receptor-like beta-barrel" evidence="10">
    <location>
        <begin position="41"/>
        <end position="493"/>
    </location>
</feature>
<dbReference type="Proteomes" id="UP000051124">
    <property type="component" value="Unassembled WGS sequence"/>
</dbReference>
<evidence type="ECO:0000313" key="12">
    <source>
        <dbReference type="Proteomes" id="UP000051124"/>
    </source>
</evidence>
<gene>
    <name evidence="11" type="ORF">AMJ40_05180</name>
</gene>
<dbReference type="Gene3D" id="2.40.170.20">
    <property type="entry name" value="TonB-dependent receptor, beta-barrel domain"/>
    <property type="match status" value="1"/>
</dbReference>
<keyword evidence="4" id="KW-0812">Transmembrane</keyword>
<keyword evidence="5" id="KW-0732">Signal</keyword>
<dbReference type="InterPro" id="IPR000531">
    <property type="entry name" value="Beta-barrel_TonB"/>
</dbReference>
<evidence type="ECO:0000256" key="6">
    <source>
        <dbReference type="ARBA" id="ARBA00023077"/>
    </source>
</evidence>
<comment type="caution">
    <text evidence="11">The sequence shown here is derived from an EMBL/GenBank/DDBJ whole genome shotgun (WGS) entry which is preliminary data.</text>
</comment>
<evidence type="ECO:0000259" key="10">
    <source>
        <dbReference type="Pfam" id="PF00593"/>
    </source>
</evidence>
<evidence type="ECO:0000256" key="2">
    <source>
        <dbReference type="ARBA" id="ARBA00022448"/>
    </source>
</evidence>
<keyword evidence="3" id="KW-1134">Transmembrane beta strand</keyword>
<proteinExistence type="predicted"/>
<dbReference type="EMBL" id="LIZT01000051">
    <property type="protein sequence ID" value="KPJ49606.1"/>
    <property type="molecule type" value="Genomic_DNA"/>
</dbReference>
<sequence>MAWMHYYEFVKPNGHFDTEIGEWVWDGATRAVRLKNALEALNDRYHQVNTWQYVIDDDGDTLDIYYHEFDLDKYLDDVRRSKTDTSITSKDFEPSGNMYRIRYATMHYPGYWYFGYYFRPLWMDRNTTHYTADFALTSQVSKSNQLKLGGFVRKHFLDLTDVQFVNENPYSDAYEKEPIVAAAYVQDKVEYEEMTVNAGLRLDYFDPMSKFFVDYENLDEGTEDVQPKVNISPRFGISYAVAEKAIMYASYGHFYQPIDLGDLYQNLEADITSGLPLIGNPNLPPQSEIMYETGFRYALTPDLAFEVTAYYKDIRTLLSSDQVNTIWQRAIASYTIFKLEDFAVVRGIDLVLQKRAFEFLSGSLAYSYLDAKGTGSFGDEFYRRYLNRDVDVPNREYPLEFDVRHTVKADLNFYCPRGFGPSVFNFKPLSDLNTAMQFTFASGAPYTPTDPKGNPLEVGSKRMPSSHWIDAKVDKRFSISELGISVFMEITNLFGTKNVFDIWSRTGKPDDDGERPKWDPVAYGALDGSYEDRGYSSAREWYEDHLLKWKLWCSDPTNYSEPRKIRFGVAAVF</sequence>
<accession>A0A0S7WHI3</accession>
<name>A0A0S7WHI3_UNCT6</name>
<keyword evidence="6" id="KW-0798">TonB box</keyword>
<dbReference type="PANTHER" id="PTHR30069">
    <property type="entry name" value="TONB-DEPENDENT OUTER MEMBRANE RECEPTOR"/>
    <property type="match status" value="1"/>
</dbReference>
<keyword evidence="9" id="KW-0998">Cell outer membrane</keyword>
<protein>
    <recommendedName>
        <fullName evidence="10">TonB-dependent receptor-like beta-barrel domain-containing protein</fullName>
    </recommendedName>
</protein>
<dbReference type="InterPro" id="IPR039426">
    <property type="entry name" value="TonB-dep_rcpt-like"/>
</dbReference>
<dbReference type="AlphaFoldDB" id="A0A0S7WHI3"/>
<dbReference type="InterPro" id="IPR036942">
    <property type="entry name" value="Beta-barrel_TonB_sf"/>
</dbReference>
<organism evidence="11 12">
    <name type="scientific">candidate division TA06 bacterium DG_26</name>
    <dbReference type="NCBI Taxonomy" id="1703771"/>
    <lineage>
        <taxon>Bacteria</taxon>
        <taxon>Bacteria division TA06</taxon>
    </lineage>
</organism>
<comment type="subcellular location">
    <subcellularLocation>
        <location evidence="1">Cell outer membrane</location>
        <topology evidence="1">Multi-pass membrane protein</topology>
    </subcellularLocation>
</comment>
<keyword evidence="2" id="KW-0813">Transport</keyword>
<evidence type="ECO:0000313" key="11">
    <source>
        <dbReference type="EMBL" id="KPJ49606.1"/>
    </source>
</evidence>
<dbReference type="GO" id="GO:0044718">
    <property type="term" value="P:siderophore transmembrane transport"/>
    <property type="evidence" value="ECO:0007669"/>
    <property type="project" value="TreeGrafter"/>
</dbReference>
<dbReference type="Pfam" id="PF00593">
    <property type="entry name" value="TonB_dep_Rec_b-barrel"/>
    <property type="match status" value="1"/>
</dbReference>
<keyword evidence="7" id="KW-0472">Membrane</keyword>
<evidence type="ECO:0000256" key="8">
    <source>
        <dbReference type="ARBA" id="ARBA00023170"/>
    </source>
</evidence>
<evidence type="ECO:0000256" key="7">
    <source>
        <dbReference type="ARBA" id="ARBA00023136"/>
    </source>
</evidence>
<evidence type="ECO:0000256" key="1">
    <source>
        <dbReference type="ARBA" id="ARBA00004571"/>
    </source>
</evidence>
<evidence type="ECO:0000256" key="5">
    <source>
        <dbReference type="ARBA" id="ARBA00022729"/>
    </source>
</evidence>